<dbReference type="EMBL" id="CP154795">
    <property type="protein sequence ID" value="XAN08496.1"/>
    <property type="molecule type" value="Genomic_DNA"/>
</dbReference>
<accession>A0ABZ3FVA1</accession>
<feature type="domain" description="Transcription regulator AsnC/Lrp ligand binding" evidence="1">
    <location>
        <begin position="17"/>
        <end position="51"/>
    </location>
</feature>
<evidence type="ECO:0000313" key="3">
    <source>
        <dbReference type="Proteomes" id="UP001442841"/>
    </source>
</evidence>
<reference evidence="2 3" key="1">
    <citation type="submission" date="2024-04" db="EMBL/GenBank/DDBJ databases">
        <title>Isolation of an actinomycete strain from pig manure.</title>
        <authorList>
            <person name="Gong T."/>
            <person name="Yu Z."/>
            <person name="An M."/>
            <person name="Wei C."/>
            <person name="Yang W."/>
            <person name="Liu L."/>
        </authorList>
    </citation>
    <scope>NUCLEOTIDE SEQUENCE [LARGE SCALE GENOMIC DNA]</scope>
    <source>
        <strain evidence="2 3">ZF39</strain>
    </source>
</reference>
<dbReference type="Pfam" id="PF01037">
    <property type="entry name" value="AsnC_trans_reg"/>
    <property type="match status" value="1"/>
</dbReference>
<dbReference type="InterPro" id="IPR019887">
    <property type="entry name" value="Tscrpt_reg_AsnC/Lrp_C"/>
</dbReference>
<keyword evidence="3" id="KW-1185">Reference proteome</keyword>
<dbReference type="RefSeq" id="WP_425309954.1">
    <property type="nucleotide sequence ID" value="NZ_CP154795.1"/>
</dbReference>
<organism evidence="2 3">
    <name type="scientific">Ammonicoccus fulvus</name>
    <dbReference type="NCBI Taxonomy" id="3138240"/>
    <lineage>
        <taxon>Bacteria</taxon>
        <taxon>Bacillati</taxon>
        <taxon>Actinomycetota</taxon>
        <taxon>Actinomycetes</taxon>
        <taxon>Propionibacteriales</taxon>
        <taxon>Propionibacteriaceae</taxon>
        <taxon>Ammonicoccus</taxon>
    </lineage>
</organism>
<protein>
    <submittedName>
        <fullName evidence="2">Lrp/AsnC ligand binding domain-containing protein</fullName>
    </submittedName>
</protein>
<evidence type="ECO:0000259" key="1">
    <source>
        <dbReference type="Pfam" id="PF01037"/>
    </source>
</evidence>
<sequence>MDSIDRAIVDQLRRDSHLAVADLATYERFLSEELMALPHLGRLESRFAMKTVKTDLQP</sequence>
<name>A0ABZ3FVA1_9ACTN</name>
<dbReference type="Proteomes" id="UP001442841">
    <property type="component" value="Chromosome"/>
</dbReference>
<gene>
    <name evidence="2" type="ORF">AADG42_14695</name>
</gene>
<evidence type="ECO:0000313" key="2">
    <source>
        <dbReference type="EMBL" id="XAN08496.1"/>
    </source>
</evidence>
<proteinExistence type="predicted"/>